<accession>A0A508AHF4</accession>
<reference evidence="2 3" key="1">
    <citation type="submission" date="2019-06" db="EMBL/GenBank/DDBJ databases">
        <title>Lysobacter alkalisoli sp. nov. isolated from saline soil.</title>
        <authorList>
            <person name="Sun J.-Q."/>
            <person name="Xu L."/>
        </authorList>
    </citation>
    <scope>NUCLEOTIDE SEQUENCE [LARGE SCALE GENOMIC DNA]</scope>
    <source>
        <strain evidence="2 3">JCM 31130</strain>
    </source>
</reference>
<evidence type="ECO:0000256" key="1">
    <source>
        <dbReference type="SAM" id="MobiDB-lite"/>
    </source>
</evidence>
<dbReference type="AlphaFoldDB" id="A0A508AHF4"/>
<name>A0A508AHF4_9GAMM</name>
<dbReference type="Proteomes" id="UP000318212">
    <property type="component" value="Unassembled WGS sequence"/>
</dbReference>
<evidence type="ECO:0000313" key="2">
    <source>
        <dbReference type="EMBL" id="TQD48857.1"/>
    </source>
</evidence>
<feature type="compositionally biased region" description="Gly residues" evidence="1">
    <location>
        <begin position="1"/>
        <end position="30"/>
    </location>
</feature>
<feature type="region of interest" description="Disordered" evidence="1">
    <location>
        <begin position="1"/>
        <end position="72"/>
    </location>
</feature>
<comment type="caution">
    <text evidence="2">The sequence shown here is derived from an EMBL/GenBank/DDBJ whole genome shotgun (WGS) entry which is preliminary data.</text>
</comment>
<feature type="region of interest" description="Disordered" evidence="1">
    <location>
        <begin position="86"/>
        <end position="140"/>
    </location>
</feature>
<evidence type="ECO:0000313" key="3">
    <source>
        <dbReference type="Proteomes" id="UP000318212"/>
    </source>
</evidence>
<organism evidence="2 3">
    <name type="scientific">Marilutibacter aestuarii</name>
    <dbReference type="NCBI Taxonomy" id="1706195"/>
    <lineage>
        <taxon>Bacteria</taxon>
        <taxon>Pseudomonadati</taxon>
        <taxon>Pseudomonadota</taxon>
        <taxon>Gammaproteobacteria</taxon>
        <taxon>Lysobacterales</taxon>
        <taxon>Lysobacteraceae</taxon>
        <taxon>Marilutibacter</taxon>
    </lineage>
</organism>
<feature type="non-terminal residue" evidence="2">
    <location>
        <position position="1"/>
    </location>
</feature>
<proteinExistence type="predicted"/>
<keyword evidence="3" id="KW-1185">Reference proteome</keyword>
<protein>
    <submittedName>
        <fullName evidence="2">Uncharacterized protein</fullName>
    </submittedName>
</protein>
<gene>
    <name evidence="2" type="ORF">FKV25_04735</name>
</gene>
<sequence length="161" mass="17475">GNGEWGMGNGEWGMGNGEWGMGNGEWGMGNGSTTRVDENGPLSGRFSALLPDEGEWRKTGSSTPAQRTPGSSFCVRSRSVGWVVRSRTHRASGRQRRRWVSPSALPTLRPYPPDGESATASWPVAHKPSPQRTLGPSFPLPGPRVRFAYPGYAARCRCRCS</sequence>
<dbReference type="EMBL" id="VICE01000046">
    <property type="protein sequence ID" value="TQD48857.1"/>
    <property type="molecule type" value="Genomic_DNA"/>
</dbReference>
<feature type="compositionally biased region" description="Polar residues" evidence="1">
    <location>
        <begin position="59"/>
        <end position="71"/>
    </location>
</feature>
<feature type="compositionally biased region" description="Basic residues" evidence="1">
    <location>
        <begin position="86"/>
        <end position="99"/>
    </location>
</feature>